<feature type="domain" description="FIST" evidence="1">
    <location>
        <begin position="23"/>
        <end position="216"/>
    </location>
</feature>
<protein>
    <submittedName>
        <fullName evidence="3">FIST C-terminal domain-containing protein</fullName>
    </submittedName>
</protein>
<dbReference type="Pfam" id="PF10442">
    <property type="entry name" value="FIST_C"/>
    <property type="match status" value="1"/>
</dbReference>
<dbReference type="InterPro" id="IPR019494">
    <property type="entry name" value="FIST_C"/>
</dbReference>
<name>A0A8J7K5L8_9GAMM</name>
<sequence length="375" mass="39916">MRVEQYSLDADSLSQPIKSIFESPDLVLVFASPDVMRSEGFYQQLCRIYSRSVLVGCSTAGEILDESVFENTAVVNEISFDNARCEVVSTPVGGIKNSWAAGVSLAEKIDQAGLRAVFVLCPGVNVNGSAIVNGMTSILGGDLPISGGLAADNANFVSTVCLTPHGLESDHLSAVALYGDSLTIEHGSFGGWEAFGPRRKVTRSDGNILYELDGKPALDLYKRYLGEYARDLPSSALLFPLEMLSTEQREEGVIRTILGIDEAEGSLTLAGDIDPDGYLRLMHTSIDGLIDGAGQAALHIGGEEQNRLAILVSCVGRKLVMGDEVAAEVEAVKGILGESTTTTGYYSYGEISPGEDVSGCFLHNQTMTLTVVSEN</sequence>
<evidence type="ECO:0000313" key="4">
    <source>
        <dbReference type="Proteomes" id="UP000640333"/>
    </source>
</evidence>
<dbReference type="SMART" id="SM01204">
    <property type="entry name" value="FIST_C"/>
    <property type="match status" value="1"/>
</dbReference>
<reference evidence="3" key="1">
    <citation type="submission" date="2020-10" db="EMBL/GenBank/DDBJ databases">
        <title>Bacterium isolated from coastal waters sediment.</title>
        <authorList>
            <person name="Chen R.-J."/>
            <person name="Lu D.-C."/>
            <person name="Zhu K.-L."/>
            <person name="Du Z.-J."/>
        </authorList>
    </citation>
    <scope>NUCLEOTIDE SEQUENCE</scope>
    <source>
        <strain evidence="3">N1Y112</strain>
    </source>
</reference>
<dbReference type="AlphaFoldDB" id="A0A8J7K5L8"/>
<feature type="domain" description="FIST C-domain" evidence="2">
    <location>
        <begin position="217"/>
        <end position="354"/>
    </location>
</feature>
<dbReference type="Pfam" id="PF08495">
    <property type="entry name" value="FIST"/>
    <property type="match status" value="1"/>
</dbReference>
<comment type="caution">
    <text evidence="3">The sequence shown here is derived from an EMBL/GenBank/DDBJ whole genome shotgun (WGS) entry which is preliminary data.</text>
</comment>
<dbReference type="RefSeq" id="WP_193952706.1">
    <property type="nucleotide sequence ID" value="NZ_JADEYS010000006.1"/>
</dbReference>
<evidence type="ECO:0000259" key="1">
    <source>
        <dbReference type="SMART" id="SM00897"/>
    </source>
</evidence>
<dbReference type="PANTHER" id="PTHR40252:SF2">
    <property type="entry name" value="BLR0328 PROTEIN"/>
    <property type="match status" value="1"/>
</dbReference>
<evidence type="ECO:0000313" key="3">
    <source>
        <dbReference type="EMBL" id="MBE9397160.1"/>
    </source>
</evidence>
<dbReference type="InterPro" id="IPR013702">
    <property type="entry name" value="FIST_domain_N"/>
</dbReference>
<dbReference type="EMBL" id="JADEYS010000006">
    <property type="protein sequence ID" value="MBE9397160.1"/>
    <property type="molecule type" value="Genomic_DNA"/>
</dbReference>
<dbReference type="Proteomes" id="UP000640333">
    <property type="component" value="Unassembled WGS sequence"/>
</dbReference>
<dbReference type="PANTHER" id="PTHR40252">
    <property type="entry name" value="BLR0328 PROTEIN"/>
    <property type="match status" value="1"/>
</dbReference>
<accession>A0A8J7K5L8</accession>
<dbReference type="SMART" id="SM00897">
    <property type="entry name" value="FIST"/>
    <property type="match status" value="1"/>
</dbReference>
<gene>
    <name evidence="3" type="ORF">IOQ59_07805</name>
</gene>
<keyword evidence="4" id="KW-1185">Reference proteome</keyword>
<proteinExistence type="predicted"/>
<organism evidence="3 4">
    <name type="scientific">Pontibacterium sinense</name>
    <dbReference type="NCBI Taxonomy" id="2781979"/>
    <lineage>
        <taxon>Bacteria</taxon>
        <taxon>Pseudomonadati</taxon>
        <taxon>Pseudomonadota</taxon>
        <taxon>Gammaproteobacteria</taxon>
        <taxon>Oceanospirillales</taxon>
        <taxon>Oceanospirillaceae</taxon>
        <taxon>Pontibacterium</taxon>
    </lineage>
</organism>
<evidence type="ECO:0000259" key="2">
    <source>
        <dbReference type="SMART" id="SM01204"/>
    </source>
</evidence>